<dbReference type="SUPFAM" id="SSF55785">
    <property type="entry name" value="PYP-like sensor domain (PAS domain)"/>
    <property type="match status" value="1"/>
</dbReference>
<gene>
    <name evidence="3" type="ORF">FHD67_03895</name>
</gene>
<dbReference type="Gene3D" id="3.30.450.40">
    <property type="match status" value="1"/>
</dbReference>
<dbReference type="Pfam" id="PF08447">
    <property type="entry name" value="PAS_3"/>
    <property type="match status" value="1"/>
</dbReference>
<dbReference type="InterPro" id="IPR035965">
    <property type="entry name" value="PAS-like_dom_sf"/>
</dbReference>
<dbReference type="EMBL" id="VDDC01000007">
    <property type="protein sequence ID" value="TNH40765.1"/>
    <property type="molecule type" value="Genomic_DNA"/>
</dbReference>
<dbReference type="InterPro" id="IPR003018">
    <property type="entry name" value="GAF"/>
</dbReference>
<dbReference type="PANTHER" id="PTHR43102">
    <property type="entry name" value="SLR1143 PROTEIN"/>
    <property type="match status" value="1"/>
</dbReference>
<accession>A0A5C4RA23</accession>
<evidence type="ECO:0000313" key="3">
    <source>
        <dbReference type="EMBL" id="TNH40765.1"/>
    </source>
</evidence>
<evidence type="ECO:0000259" key="2">
    <source>
        <dbReference type="SMART" id="SM00065"/>
    </source>
</evidence>
<dbReference type="Proteomes" id="UP000304880">
    <property type="component" value="Unassembled WGS sequence"/>
</dbReference>
<dbReference type="Pfam" id="PF01590">
    <property type="entry name" value="GAF"/>
    <property type="match status" value="1"/>
</dbReference>
<proteinExistence type="predicted"/>
<dbReference type="SUPFAM" id="SSF55781">
    <property type="entry name" value="GAF domain-like"/>
    <property type="match status" value="1"/>
</dbReference>
<feature type="domain" description="GAF" evidence="2">
    <location>
        <begin position="71"/>
        <end position="219"/>
    </location>
</feature>
<evidence type="ECO:0000256" key="1">
    <source>
        <dbReference type="SAM" id="MobiDB-lite"/>
    </source>
</evidence>
<evidence type="ECO:0000313" key="4">
    <source>
        <dbReference type="Proteomes" id="UP000304880"/>
    </source>
</evidence>
<feature type="region of interest" description="Disordered" evidence="1">
    <location>
        <begin position="27"/>
        <end position="51"/>
    </location>
</feature>
<dbReference type="Gene3D" id="3.30.450.20">
    <property type="entry name" value="PAS domain"/>
    <property type="match status" value="1"/>
</dbReference>
<reference evidence="3 4" key="1">
    <citation type="submission" date="2019-06" db="EMBL/GenBank/DDBJ databases">
        <authorList>
            <person name="Li J."/>
        </authorList>
    </citation>
    <scope>NUCLEOTIDE SEQUENCE [LARGE SCALE GENOMIC DNA]</scope>
    <source>
        <strain evidence="3 4">CGMCC 1.8012</strain>
    </source>
</reference>
<dbReference type="SMART" id="SM00065">
    <property type="entry name" value="GAF"/>
    <property type="match status" value="1"/>
</dbReference>
<comment type="caution">
    <text evidence="3">The sequence shown here is derived from an EMBL/GenBank/DDBJ whole genome shotgun (WGS) entry which is preliminary data.</text>
</comment>
<organism evidence="3 4">
    <name type="scientific">Paracoccus haeundaensis</name>
    <dbReference type="NCBI Taxonomy" id="225362"/>
    <lineage>
        <taxon>Bacteria</taxon>
        <taxon>Pseudomonadati</taxon>
        <taxon>Pseudomonadota</taxon>
        <taxon>Alphaproteobacteria</taxon>
        <taxon>Rhodobacterales</taxon>
        <taxon>Paracoccaceae</taxon>
        <taxon>Paracoccus</taxon>
    </lineage>
</organism>
<dbReference type="PANTHER" id="PTHR43102:SF2">
    <property type="entry name" value="GAF DOMAIN-CONTAINING PROTEIN"/>
    <property type="match status" value="1"/>
</dbReference>
<name>A0A5C4RA23_9RHOB</name>
<dbReference type="InterPro" id="IPR013655">
    <property type="entry name" value="PAS_fold_3"/>
</dbReference>
<keyword evidence="4" id="KW-1185">Reference proteome</keyword>
<dbReference type="InterPro" id="IPR029016">
    <property type="entry name" value="GAF-like_dom_sf"/>
</dbReference>
<sequence>MPYPWPRRPLPSQSGYRKNSVMTLNWKRAGDPGAGSAAADGTPRRDMSGMDVPPTDSGLIRLYENGVLRPTRTPVFDRVVEQARRIFSCQASLLTIIDEANDRQFFKAEAGLMLTADEDRVTSLAYSFCRIVVANSAPLVIADARIDPRFSGHLAIGRFGVVAYLGVPVKDETGRAIAALCVAESRPRDWTSANVEVLQAFAEGVSTQIKTMVLSERMRTAIGQEPGGASALPQPASAVLTYHHAPDGTETIDAATAETQQIWGIPAAEYMARFGDVFAFCMVEDYPLARASFGNSAAGMIPWHHRWRIRLPDGQVKWLEGHGLPASGRNGGLTWDCTINDATRLTS</sequence>
<protein>
    <submittedName>
        <fullName evidence="3">GAF domain-containing protein</fullName>
    </submittedName>
</protein>
<dbReference type="AlphaFoldDB" id="A0A5C4RA23"/>